<reference evidence="2" key="1">
    <citation type="journal article" date="2020" name="Phytopathology">
        <title>Genome sequence of the chestnut blight fungus Cryphonectria parasitica EP155: A fundamental resource for an archetypical invasive plant pathogen.</title>
        <authorList>
            <person name="Crouch J.A."/>
            <person name="Dawe A."/>
            <person name="Aerts A."/>
            <person name="Barry K."/>
            <person name="Churchill A.C.L."/>
            <person name="Grimwood J."/>
            <person name="Hillman B."/>
            <person name="Milgroom M.G."/>
            <person name="Pangilinan J."/>
            <person name="Smith M."/>
            <person name="Salamov A."/>
            <person name="Schmutz J."/>
            <person name="Yadav J."/>
            <person name="Grigoriev I.V."/>
            <person name="Nuss D."/>
        </authorList>
    </citation>
    <scope>NUCLEOTIDE SEQUENCE</scope>
    <source>
        <strain evidence="2">EP155</strain>
    </source>
</reference>
<feature type="compositionally biased region" description="Polar residues" evidence="1">
    <location>
        <begin position="103"/>
        <end position="117"/>
    </location>
</feature>
<accession>A0A9P4Y7K4</accession>
<dbReference type="AlphaFoldDB" id="A0A9P4Y7K4"/>
<protein>
    <submittedName>
        <fullName evidence="2">Uncharacterized protein</fullName>
    </submittedName>
</protein>
<comment type="caution">
    <text evidence="2">The sequence shown here is derived from an EMBL/GenBank/DDBJ whole genome shotgun (WGS) entry which is preliminary data.</text>
</comment>
<organism evidence="2 3">
    <name type="scientific">Cryphonectria parasitica (strain ATCC 38755 / EP155)</name>
    <dbReference type="NCBI Taxonomy" id="660469"/>
    <lineage>
        <taxon>Eukaryota</taxon>
        <taxon>Fungi</taxon>
        <taxon>Dikarya</taxon>
        <taxon>Ascomycota</taxon>
        <taxon>Pezizomycotina</taxon>
        <taxon>Sordariomycetes</taxon>
        <taxon>Sordariomycetidae</taxon>
        <taxon>Diaporthales</taxon>
        <taxon>Cryphonectriaceae</taxon>
        <taxon>Cryphonectria-Endothia species complex</taxon>
        <taxon>Cryphonectria</taxon>
    </lineage>
</organism>
<name>A0A9P4Y7K4_CRYP1</name>
<evidence type="ECO:0000313" key="3">
    <source>
        <dbReference type="Proteomes" id="UP000803844"/>
    </source>
</evidence>
<evidence type="ECO:0000256" key="1">
    <source>
        <dbReference type="SAM" id="MobiDB-lite"/>
    </source>
</evidence>
<dbReference type="EMBL" id="MU032345">
    <property type="protein sequence ID" value="KAF3768429.1"/>
    <property type="molecule type" value="Genomic_DNA"/>
</dbReference>
<proteinExistence type="predicted"/>
<feature type="region of interest" description="Disordered" evidence="1">
    <location>
        <begin position="80"/>
        <end position="123"/>
    </location>
</feature>
<dbReference type="RefSeq" id="XP_040779390.1">
    <property type="nucleotide sequence ID" value="XM_040925442.1"/>
</dbReference>
<keyword evidence="3" id="KW-1185">Reference proteome</keyword>
<gene>
    <name evidence="2" type="ORF">M406DRAFT_71439</name>
</gene>
<evidence type="ECO:0000313" key="2">
    <source>
        <dbReference type="EMBL" id="KAF3768429.1"/>
    </source>
</evidence>
<dbReference type="Proteomes" id="UP000803844">
    <property type="component" value="Unassembled WGS sequence"/>
</dbReference>
<dbReference type="GeneID" id="63842571"/>
<sequence>MTMIAAGLDLNMRQPISNAVTGMFPVKGARTVLCKYPYNTYRYYQKVVFHGSEQPATEPCVMDLQNAVALESLDIRLQSGSEERQDNAGRPQIGVESVPDPSSVDTECSSSSQTAHTISADHPAHLGNYPSNWAYPIDTPWNSSAFVGSEFLGSMELSNDSTDLERAREAINPMALAEYDADIKVGSVIQW</sequence>